<name>A0A1Y5S8K3_9RHOB</name>
<reference evidence="6 7" key="1">
    <citation type="submission" date="2017-03" db="EMBL/GenBank/DDBJ databases">
        <authorList>
            <person name="Afonso C.L."/>
            <person name="Miller P.J."/>
            <person name="Scott M.A."/>
            <person name="Spackman E."/>
            <person name="Goraichik I."/>
            <person name="Dimitrov K.M."/>
            <person name="Suarez D.L."/>
            <person name="Swayne D.E."/>
        </authorList>
    </citation>
    <scope>NUCLEOTIDE SEQUENCE [LARGE SCALE GENOMIC DNA]</scope>
    <source>
        <strain evidence="6 7">CECT 7639</strain>
    </source>
</reference>
<gene>
    <name evidence="6" type="primary">gbpR_1</name>
    <name evidence="6" type="ORF">TRL7639_01488</name>
</gene>
<protein>
    <submittedName>
        <fullName evidence="6">HTH-type transcriptional regulator GbpR</fullName>
    </submittedName>
</protein>
<dbReference type="InterPro" id="IPR036388">
    <property type="entry name" value="WH-like_DNA-bd_sf"/>
</dbReference>
<organism evidence="6 7">
    <name type="scientific">Falsiruegeria litorea R37</name>
    <dbReference type="NCBI Taxonomy" id="1200284"/>
    <lineage>
        <taxon>Bacteria</taxon>
        <taxon>Pseudomonadati</taxon>
        <taxon>Pseudomonadota</taxon>
        <taxon>Alphaproteobacteria</taxon>
        <taxon>Rhodobacterales</taxon>
        <taxon>Roseobacteraceae</taxon>
        <taxon>Falsiruegeria</taxon>
    </lineage>
</organism>
<dbReference type="PANTHER" id="PTHR30126">
    <property type="entry name" value="HTH-TYPE TRANSCRIPTIONAL REGULATOR"/>
    <property type="match status" value="1"/>
</dbReference>
<dbReference type="GO" id="GO:0000976">
    <property type="term" value="F:transcription cis-regulatory region binding"/>
    <property type="evidence" value="ECO:0007669"/>
    <property type="project" value="TreeGrafter"/>
</dbReference>
<dbReference type="Proteomes" id="UP000193077">
    <property type="component" value="Unassembled WGS sequence"/>
</dbReference>
<keyword evidence="2" id="KW-0805">Transcription regulation</keyword>
<keyword evidence="7" id="KW-1185">Reference proteome</keyword>
<evidence type="ECO:0000256" key="2">
    <source>
        <dbReference type="ARBA" id="ARBA00023015"/>
    </source>
</evidence>
<dbReference type="Gene3D" id="3.40.190.290">
    <property type="match status" value="1"/>
</dbReference>
<dbReference type="Pfam" id="PF03466">
    <property type="entry name" value="LysR_substrate"/>
    <property type="match status" value="1"/>
</dbReference>
<dbReference type="InterPro" id="IPR005119">
    <property type="entry name" value="LysR_subst-bd"/>
</dbReference>
<dbReference type="EMBL" id="FWFO01000001">
    <property type="protein sequence ID" value="SLN33556.1"/>
    <property type="molecule type" value="Genomic_DNA"/>
</dbReference>
<dbReference type="Gene3D" id="1.10.10.10">
    <property type="entry name" value="Winged helix-like DNA-binding domain superfamily/Winged helix DNA-binding domain"/>
    <property type="match status" value="1"/>
</dbReference>
<evidence type="ECO:0000256" key="3">
    <source>
        <dbReference type="ARBA" id="ARBA00023125"/>
    </source>
</evidence>
<dbReference type="SUPFAM" id="SSF46785">
    <property type="entry name" value="Winged helix' DNA-binding domain"/>
    <property type="match status" value="1"/>
</dbReference>
<feature type="domain" description="HTH lysR-type" evidence="5">
    <location>
        <begin position="12"/>
        <end position="59"/>
    </location>
</feature>
<evidence type="ECO:0000313" key="7">
    <source>
        <dbReference type="Proteomes" id="UP000193077"/>
    </source>
</evidence>
<dbReference type="InterPro" id="IPR036390">
    <property type="entry name" value="WH_DNA-bd_sf"/>
</dbReference>
<dbReference type="Pfam" id="PF00126">
    <property type="entry name" value="HTH_1"/>
    <property type="match status" value="1"/>
</dbReference>
<comment type="similarity">
    <text evidence="1">Belongs to the LysR transcriptional regulatory family.</text>
</comment>
<proteinExistence type="inferred from homology"/>
<dbReference type="GO" id="GO:0003700">
    <property type="term" value="F:DNA-binding transcription factor activity"/>
    <property type="evidence" value="ECO:0007669"/>
    <property type="project" value="InterPro"/>
</dbReference>
<evidence type="ECO:0000259" key="5">
    <source>
        <dbReference type="PROSITE" id="PS50931"/>
    </source>
</evidence>
<keyword evidence="4" id="KW-0804">Transcription</keyword>
<dbReference type="CDD" id="cd05466">
    <property type="entry name" value="PBP2_LTTR_substrate"/>
    <property type="match status" value="1"/>
</dbReference>
<evidence type="ECO:0000256" key="1">
    <source>
        <dbReference type="ARBA" id="ARBA00009437"/>
    </source>
</evidence>
<evidence type="ECO:0000313" key="6">
    <source>
        <dbReference type="EMBL" id="SLN33556.1"/>
    </source>
</evidence>
<accession>A0A1Y5S8K3</accession>
<dbReference type="InterPro" id="IPR000847">
    <property type="entry name" value="LysR_HTH_N"/>
</dbReference>
<dbReference type="SUPFAM" id="SSF53850">
    <property type="entry name" value="Periplasmic binding protein-like II"/>
    <property type="match status" value="1"/>
</dbReference>
<dbReference type="PROSITE" id="PS50931">
    <property type="entry name" value="HTH_LYSR"/>
    <property type="match status" value="1"/>
</dbReference>
<sequence>MIDAKISAAVFALAKYGNFRAAAEAIGTSPASFSRYIGQAESYAGHTLFERGPNGAPLTPAGRDFLQLLDQMQNAATQFEAGVSRLRSKGPETLKIGCGPLTTRTIIAPILAEMLGENPDLHALINVRATKEPLEGLRMGSLDVAVCDLTHTPDLSDLDILVLRKEPVSFWARPGHPLLDATSVSVADIFRGPFTTAHLHRHWRSAIAGMLGGDPEAWQIVDQLPQIECDDFALVADLACRTDLVAAGMHEDFAPHAEMGRLHQVKTVETMTWNICAARRKNAGFPALEGFWSHLSQRFCA</sequence>
<dbReference type="PANTHER" id="PTHR30126:SF98">
    <property type="entry name" value="HTH-TYPE TRANSCRIPTIONAL ACTIVATOR BAUR"/>
    <property type="match status" value="1"/>
</dbReference>
<dbReference type="AlphaFoldDB" id="A0A1Y5S8K3"/>
<keyword evidence="3" id="KW-0238">DNA-binding</keyword>
<dbReference type="RefSeq" id="WP_165759772.1">
    <property type="nucleotide sequence ID" value="NZ_FWFO01000001.1"/>
</dbReference>
<evidence type="ECO:0000256" key="4">
    <source>
        <dbReference type="ARBA" id="ARBA00023163"/>
    </source>
</evidence>